<proteinExistence type="predicted"/>
<accession>A0ABV1I771</accession>
<feature type="transmembrane region" description="Helical" evidence="1">
    <location>
        <begin position="20"/>
        <end position="40"/>
    </location>
</feature>
<dbReference type="RefSeq" id="WP_238051636.1">
    <property type="nucleotide sequence ID" value="NZ_JAQDGX010000002.1"/>
</dbReference>
<gene>
    <name evidence="2" type="ORF">AAAU18_03930</name>
</gene>
<protein>
    <submittedName>
        <fullName evidence="2">Uncharacterized protein</fullName>
    </submittedName>
</protein>
<keyword evidence="1" id="KW-0472">Membrane</keyword>
<dbReference type="EMBL" id="JBBNGJ010000002">
    <property type="protein sequence ID" value="MEQ2592059.1"/>
    <property type="molecule type" value="Genomic_DNA"/>
</dbReference>
<dbReference type="Proteomes" id="UP001494672">
    <property type="component" value="Unassembled WGS sequence"/>
</dbReference>
<keyword evidence="1" id="KW-0812">Transmembrane</keyword>
<evidence type="ECO:0000256" key="1">
    <source>
        <dbReference type="SAM" id="Phobius"/>
    </source>
</evidence>
<keyword evidence="1" id="KW-1133">Transmembrane helix</keyword>
<evidence type="ECO:0000313" key="2">
    <source>
        <dbReference type="EMBL" id="MEQ2592059.1"/>
    </source>
</evidence>
<comment type="caution">
    <text evidence="2">The sequence shown here is derived from an EMBL/GenBank/DDBJ whole genome shotgun (WGS) entry which is preliminary data.</text>
</comment>
<evidence type="ECO:0000313" key="3">
    <source>
        <dbReference type="Proteomes" id="UP001494672"/>
    </source>
</evidence>
<organism evidence="2 3">
    <name type="scientific">Coprococcus aceti</name>
    <dbReference type="NCBI Taxonomy" id="2981786"/>
    <lineage>
        <taxon>Bacteria</taxon>
        <taxon>Bacillati</taxon>
        <taxon>Bacillota</taxon>
        <taxon>Clostridia</taxon>
        <taxon>Lachnospirales</taxon>
        <taxon>Lachnospiraceae</taxon>
        <taxon>Coprococcus</taxon>
    </lineage>
</organism>
<name>A0ABV1I771_9FIRM</name>
<keyword evidence="3" id="KW-1185">Reference proteome</keyword>
<reference evidence="2 3" key="1">
    <citation type="submission" date="2024-04" db="EMBL/GenBank/DDBJ databases">
        <title>Human intestinal bacterial collection.</title>
        <authorList>
            <person name="Pauvert C."/>
            <person name="Hitch T.C.A."/>
            <person name="Clavel T."/>
        </authorList>
    </citation>
    <scope>NUCLEOTIDE SEQUENCE [LARGE SCALE GENOMIC DNA]</scope>
    <source>
        <strain evidence="2 3">CLA-AA-H181</strain>
    </source>
</reference>
<sequence>MNRDLDDQEVLFMWRMFRAAILGVLIGIVGGVIFGQVSYVKKYKDKVSREIMADAVMYNNSLDDSGRVIRLKVDYDGDMKSEDERDELESYVGNTVMKQIGMWLGDDYNENLSYIQMRHNLVMAMEDINDIAQSAANAWGVDADANSGFSYEYFGDSGEDCPPGMYETLCIDLGDK</sequence>